<evidence type="ECO:0000256" key="1">
    <source>
        <dbReference type="SAM" id="MobiDB-lite"/>
    </source>
</evidence>
<accession>A0A2W5KRH3</accession>
<dbReference type="InterPro" id="IPR036390">
    <property type="entry name" value="WH_DNA-bd_sf"/>
</dbReference>
<dbReference type="InterPro" id="IPR036388">
    <property type="entry name" value="WH-like_DNA-bd_sf"/>
</dbReference>
<dbReference type="EMBL" id="QFPO01000001">
    <property type="protein sequence ID" value="PZQ19692.1"/>
    <property type="molecule type" value="Genomic_DNA"/>
</dbReference>
<dbReference type="InterPro" id="IPR000835">
    <property type="entry name" value="HTH_MarR-typ"/>
</dbReference>
<dbReference type="PROSITE" id="PS51257">
    <property type="entry name" value="PROKAR_LIPOPROTEIN"/>
    <property type="match status" value="1"/>
</dbReference>
<evidence type="ECO:0000313" key="5">
    <source>
        <dbReference type="Proteomes" id="UP000249046"/>
    </source>
</evidence>
<name>A0A2W5KRH3_9GAMM</name>
<feature type="compositionally biased region" description="Basic residues" evidence="1">
    <location>
        <begin position="46"/>
        <end position="61"/>
    </location>
</feature>
<feature type="domain" description="HTH marR-type" evidence="3">
    <location>
        <begin position="87"/>
        <end position="145"/>
    </location>
</feature>
<comment type="caution">
    <text evidence="4">The sequence shown here is derived from an EMBL/GenBank/DDBJ whole genome shotgun (WGS) entry which is preliminary data.</text>
</comment>
<gene>
    <name evidence="4" type="ORF">DI564_00130</name>
</gene>
<proteinExistence type="predicted"/>
<evidence type="ECO:0000313" key="4">
    <source>
        <dbReference type="EMBL" id="PZQ19692.1"/>
    </source>
</evidence>
<evidence type="ECO:0000259" key="3">
    <source>
        <dbReference type="Pfam" id="PF12802"/>
    </source>
</evidence>
<dbReference type="Gene3D" id="1.10.10.10">
    <property type="entry name" value="Winged helix-like DNA-binding domain superfamily/Winged helix DNA-binding domain"/>
    <property type="match status" value="1"/>
</dbReference>
<reference evidence="4 5" key="1">
    <citation type="submission" date="2017-08" db="EMBL/GenBank/DDBJ databases">
        <title>Infants hospitalized years apart are colonized by the same room-sourced microbial strains.</title>
        <authorList>
            <person name="Brooks B."/>
            <person name="Olm M.R."/>
            <person name="Firek B.A."/>
            <person name="Baker R."/>
            <person name="Thomas B.C."/>
            <person name="Morowitz M.J."/>
            <person name="Banfield J.F."/>
        </authorList>
    </citation>
    <scope>NUCLEOTIDE SEQUENCE [LARGE SCALE GENOMIC DNA]</scope>
    <source>
        <strain evidence="4">S2_005_003_R2_42</strain>
    </source>
</reference>
<sequence>MSLRAHARLARGPLLAAALFACSMPLLSAPTCASALEAPEEPLARSGRRAHSVAALRRRTSAPRPLPAPAAPVRARLQAAGLAVTMPRQQVLALLVARGRTPLSGRDIYRRLDYAVSQVTIQRVLWQFEAAGLVERVIHPDDRRSYRLRA</sequence>
<dbReference type="SUPFAM" id="SSF46785">
    <property type="entry name" value="Winged helix' DNA-binding domain"/>
    <property type="match status" value="1"/>
</dbReference>
<evidence type="ECO:0000256" key="2">
    <source>
        <dbReference type="SAM" id="SignalP"/>
    </source>
</evidence>
<dbReference type="GO" id="GO:0003700">
    <property type="term" value="F:DNA-binding transcription factor activity"/>
    <property type="evidence" value="ECO:0007669"/>
    <property type="project" value="InterPro"/>
</dbReference>
<protein>
    <recommendedName>
        <fullName evidence="3">HTH marR-type domain-containing protein</fullName>
    </recommendedName>
</protein>
<feature type="region of interest" description="Disordered" evidence="1">
    <location>
        <begin position="43"/>
        <end position="69"/>
    </location>
</feature>
<dbReference type="Pfam" id="PF12802">
    <property type="entry name" value="MarR_2"/>
    <property type="match status" value="1"/>
</dbReference>
<keyword evidence="2" id="KW-0732">Signal</keyword>
<feature type="signal peptide" evidence="2">
    <location>
        <begin position="1"/>
        <end position="28"/>
    </location>
</feature>
<dbReference type="Proteomes" id="UP000249046">
    <property type="component" value="Unassembled WGS sequence"/>
</dbReference>
<dbReference type="AlphaFoldDB" id="A0A2W5KRH3"/>
<organism evidence="4 5">
    <name type="scientific">Rhodanobacter denitrificans</name>
    <dbReference type="NCBI Taxonomy" id="666685"/>
    <lineage>
        <taxon>Bacteria</taxon>
        <taxon>Pseudomonadati</taxon>
        <taxon>Pseudomonadota</taxon>
        <taxon>Gammaproteobacteria</taxon>
        <taxon>Lysobacterales</taxon>
        <taxon>Rhodanobacteraceae</taxon>
        <taxon>Rhodanobacter</taxon>
    </lineage>
</organism>
<feature type="chain" id="PRO_5016065486" description="HTH marR-type domain-containing protein" evidence="2">
    <location>
        <begin position="29"/>
        <end position="150"/>
    </location>
</feature>